<dbReference type="RefSeq" id="WP_108782768.1">
    <property type="nucleotide sequence ID" value="NZ_OMKW01000003.1"/>
</dbReference>
<evidence type="ECO:0000313" key="3">
    <source>
        <dbReference type="EMBL" id="SPF30043.1"/>
    </source>
</evidence>
<reference evidence="3 4" key="1">
    <citation type="submission" date="2018-03" db="EMBL/GenBank/DDBJ databases">
        <authorList>
            <person name="Keele B.F."/>
        </authorList>
    </citation>
    <scope>NUCLEOTIDE SEQUENCE [LARGE SCALE GENOMIC DNA]</scope>
    <source>
        <strain evidence="3 4">CeCT 8812</strain>
    </source>
</reference>
<organism evidence="3 4">
    <name type="scientific">Pontivivens insulae</name>
    <dbReference type="NCBI Taxonomy" id="1639689"/>
    <lineage>
        <taxon>Bacteria</taxon>
        <taxon>Pseudomonadati</taxon>
        <taxon>Pseudomonadota</taxon>
        <taxon>Alphaproteobacteria</taxon>
        <taxon>Rhodobacterales</taxon>
        <taxon>Paracoccaceae</taxon>
        <taxon>Pontivivens</taxon>
    </lineage>
</organism>
<dbReference type="InterPro" id="IPR001623">
    <property type="entry name" value="DnaJ_domain"/>
</dbReference>
<keyword evidence="4" id="KW-1185">Reference proteome</keyword>
<dbReference type="EMBL" id="OMKW01000003">
    <property type="protein sequence ID" value="SPF30043.1"/>
    <property type="molecule type" value="Genomic_DNA"/>
</dbReference>
<evidence type="ECO:0000313" key="4">
    <source>
        <dbReference type="Proteomes" id="UP000244932"/>
    </source>
</evidence>
<evidence type="ECO:0000259" key="2">
    <source>
        <dbReference type="PROSITE" id="PS50076"/>
    </source>
</evidence>
<dbReference type="PROSITE" id="PS50076">
    <property type="entry name" value="DNAJ_2"/>
    <property type="match status" value="1"/>
</dbReference>
<dbReference type="AlphaFoldDB" id="A0A2R8ACR4"/>
<dbReference type="SMART" id="SM00271">
    <property type="entry name" value="DnaJ"/>
    <property type="match status" value="1"/>
</dbReference>
<dbReference type="Pfam" id="PF00226">
    <property type="entry name" value="DnaJ"/>
    <property type="match status" value="1"/>
</dbReference>
<dbReference type="SUPFAM" id="SSF46565">
    <property type="entry name" value="Chaperone J-domain"/>
    <property type="match status" value="1"/>
</dbReference>
<dbReference type="OrthoDB" id="9786294at2"/>
<feature type="compositionally biased region" description="Polar residues" evidence="1">
    <location>
        <begin position="24"/>
        <end position="35"/>
    </location>
</feature>
<dbReference type="InterPro" id="IPR036869">
    <property type="entry name" value="J_dom_sf"/>
</dbReference>
<accession>A0A2R8ACR4</accession>
<feature type="region of interest" description="Disordered" evidence="1">
    <location>
        <begin position="1"/>
        <end position="40"/>
    </location>
</feature>
<protein>
    <submittedName>
        <fullName evidence="3">Chaperone protein DnaJ</fullName>
    </submittedName>
</protein>
<proteinExistence type="predicted"/>
<evidence type="ECO:0000256" key="1">
    <source>
        <dbReference type="SAM" id="MobiDB-lite"/>
    </source>
</evidence>
<gene>
    <name evidence="3" type="primary">dnaJ_2</name>
    <name evidence="3" type="ORF">POI8812_02371</name>
</gene>
<sequence>MTRKNPFEFDISVSADKKRRARQRGQSGAVNSSTKTCEHEGCKEPGLYRAPKAADRLEEFYWFCKQHIREYNQKWNFFENHTEEEFNEQIEKDRVGDRPTWGFKSGVEKATTTSHSEGRAWARFGFDDPHQVLGENATLNPAAQSSRPTKRKLPPTERRALDILGAEDTLTKTELRKVYKSLVKDLHPDMNGGKRDDEDKLQEVVWAWDQIKVSRSFRD</sequence>
<feature type="domain" description="J" evidence="2">
    <location>
        <begin position="159"/>
        <end position="219"/>
    </location>
</feature>
<dbReference type="Proteomes" id="UP000244932">
    <property type="component" value="Unassembled WGS sequence"/>
</dbReference>
<name>A0A2R8ACR4_9RHOB</name>
<dbReference type="Gene3D" id="1.10.287.110">
    <property type="entry name" value="DnaJ domain"/>
    <property type="match status" value="1"/>
</dbReference>
<dbReference type="CDD" id="cd06257">
    <property type="entry name" value="DnaJ"/>
    <property type="match status" value="1"/>
</dbReference>